<dbReference type="EMBL" id="KZ857379">
    <property type="protein sequence ID" value="RDX57131.1"/>
    <property type="molecule type" value="Genomic_DNA"/>
</dbReference>
<keyword evidence="2" id="KW-1185">Reference proteome</keyword>
<gene>
    <name evidence="1" type="ORF">OH76DRAFT_1476586</name>
</gene>
<evidence type="ECO:0000313" key="1">
    <source>
        <dbReference type="EMBL" id="RDX57131.1"/>
    </source>
</evidence>
<name>A0A371DXA3_9APHY</name>
<organism evidence="1 2">
    <name type="scientific">Lentinus brumalis</name>
    <dbReference type="NCBI Taxonomy" id="2498619"/>
    <lineage>
        <taxon>Eukaryota</taxon>
        <taxon>Fungi</taxon>
        <taxon>Dikarya</taxon>
        <taxon>Basidiomycota</taxon>
        <taxon>Agaricomycotina</taxon>
        <taxon>Agaricomycetes</taxon>
        <taxon>Polyporales</taxon>
        <taxon>Polyporaceae</taxon>
        <taxon>Lentinus</taxon>
    </lineage>
</organism>
<proteinExistence type="predicted"/>
<dbReference type="Proteomes" id="UP000256964">
    <property type="component" value="Unassembled WGS sequence"/>
</dbReference>
<protein>
    <submittedName>
        <fullName evidence="1">Uncharacterized protein</fullName>
    </submittedName>
</protein>
<sequence>MTDSLPLYRKTKTLFPRPGFFGVLTLQGEKMLAEAVPGIASDAEEMQAVRAIGTVRCLALCAQLGAVFTPFDSSALYRCFLVATTPPPADSHIASVPIDTDSGGNFVVACTPDPPIPVEGCNLWDNGDVSVRIQRRNNMFDHSEASYIHPTVASKVAGTYSGGQSSSDSVQSDGALEWGLIADTLGWTGQNTAKRYPLAEFSLDIPPTGQYAYCSPSEYQDAVGRIRR</sequence>
<evidence type="ECO:0000313" key="2">
    <source>
        <dbReference type="Proteomes" id="UP000256964"/>
    </source>
</evidence>
<accession>A0A371DXA3</accession>
<dbReference type="AlphaFoldDB" id="A0A371DXA3"/>
<reference evidence="1 2" key="1">
    <citation type="journal article" date="2018" name="Biotechnol. Biofuels">
        <title>Integrative visual omics of the white-rot fungus Polyporus brumalis exposes the biotechnological potential of its oxidative enzymes for delignifying raw plant biomass.</title>
        <authorList>
            <person name="Miyauchi S."/>
            <person name="Rancon A."/>
            <person name="Drula E."/>
            <person name="Hage H."/>
            <person name="Chaduli D."/>
            <person name="Favel A."/>
            <person name="Grisel S."/>
            <person name="Henrissat B."/>
            <person name="Herpoel-Gimbert I."/>
            <person name="Ruiz-Duenas F.J."/>
            <person name="Chevret D."/>
            <person name="Hainaut M."/>
            <person name="Lin J."/>
            <person name="Wang M."/>
            <person name="Pangilinan J."/>
            <person name="Lipzen A."/>
            <person name="Lesage-Meessen L."/>
            <person name="Navarro D."/>
            <person name="Riley R."/>
            <person name="Grigoriev I.V."/>
            <person name="Zhou S."/>
            <person name="Raouche S."/>
            <person name="Rosso M.N."/>
        </authorList>
    </citation>
    <scope>NUCLEOTIDE SEQUENCE [LARGE SCALE GENOMIC DNA]</scope>
    <source>
        <strain evidence="1 2">BRFM 1820</strain>
    </source>
</reference>
<dbReference type="OrthoDB" id="2741785at2759"/>